<evidence type="ECO:0000313" key="3">
    <source>
        <dbReference type="EMBL" id="PTU28262.1"/>
    </source>
</evidence>
<accession>A0A2T5MBA2</accession>
<dbReference type="PANTHER" id="PTHR40841">
    <property type="entry name" value="SIDEROPHORE TRIACETYLFUSARININE C ESTERASE"/>
    <property type="match status" value="1"/>
</dbReference>
<dbReference type="AlphaFoldDB" id="A0A2T5MBA2"/>
<dbReference type="GO" id="GO:0016788">
    <property type="term" value="F:hydrolase activity, acting on ester bonds"/>
    <property type="evidence" value="ECO:0007669"/>
    <property type="project" value="TreeGrafter"/>
</dbReference>
<comment type="caution">
    <text evidence="3">The sequence shown here is derived from an EMBL/GenBank/DDBJ whole genome shotgun (WGS) entry which is preliminary data.</text>
</comment>
<dbReference type="InterPro" id="IPR029058">
    <property type="entry name" value="AB_hydrolase_fold"/>
</dbReference>
<dbReference type="SUPFAM" id="SSF53474">
    <property type="entry name" value="alpha/beta-Hydrolases"/>
    <property type="match status" value="2"/>
</dbReference>
<dbReference type="RefSeq" id="WP_107941722.1">
    <property type="nucleotide sequence ID" value="NZ_QANS01000009.1"/>
</dbReference>
<dbReference type="PANTHER" id="PTHR40841:SF2">
    <property type="entry name" value="SIDEROPHORE-DEGRADING ESTERASE (EUROFUNG)"/>
    <property type="match status" value="1"/>
</dbReference>
<sequence length="556" mass="60721">MESKMPYDTNQFGVSLKADESDCAFITNEVESTYLRLPFVKPYRETGALRADSFTVTVAVPLSYEKSKSKKYPVVVLSSGPNFMGSAIEMTRGIAATKEVEECIVIDHHDPLLSEEDSQLQAARLESIIAWCRSKFRVKSGEVALLLTKHNAPSVSLLMNKAGSPVDRIIIAGAEVESSAWNVVPINGRPRATWSTRQSSSASTSNGIVYNRLDEASDEGCVIPALIHGVRTFWSTGHAYGQEMMSLKGPLVSAMLSRAVPFIRFAKKLSGQGSQLVGAPNRHVFRSEIMDRNFEIFVSLPSRPLSKGKTYPAVFALDANTTWSCVMETATRMSSTNEIADVITIGIGVPRAEGDISFGLRRFEELSPPVTEAAFANPLGRFFISIFAMFGRNVRDHFGLASEFHQFLSKELLPKLAQELPIDLSQLYLLGHSAAGTYIGYEAAQATTQFKAFGAFSPGVAISDNWMLKSDGGLAKTGKVRDILVTIGAEEKTNAFNTLAGIPQSEEYASKLKSDTSCSVEYLCLDDETHSSVFPRALALFLNRMFGNQQAGISHV</sequence>
<proteinExistence type="inferred from homology"/>
<keyword evidence="2" id="KW-0378">Hydrolase</keyword>
<dbReference type="EMBL" id="QANS01000009">
    <property type="protein sequence ID" value="PTU28262.1"/>
    <property type="molecule type" value="Genomic_DNA"/>
</dbReference>
<organism evidence="3 4">
    <name type="scientific">Stenotrophobium rhamnosiphilum</name>
    <dbReference type="NCBI Taxonomy" id="2029166"/>
    <lineage>
        <taxon>Bacteria</taxon>
        <taxon>Pseudomonadati</taxon>
        <taxon>Pseudomonadota</taxon>
        <taxon>Gammaproteobacteria</taxon>
        <taxon>Nevskiales</taxon>
        <taxon>Nevskiaceae</taxon>
        <taxon>Stenotrophobium</taxon>
    </lineage>
</organism>
<gene>
    <name evidence="3" type="ORF">CJD38_17665</name>
</gene>
<comment type="similarity">
    <text evidence="1">Belongs to the esterase D family.</text>
</comment>
<name>A0A2T5MBA2_9GAMM</name>
<evidence type="ECO:0008006" key="5">
    <source>
        <dbReference type="Google" id="ProtNLM"/>
    </source>
</evidence>
<dbReference type="Proteomes" id="UP000244248">
    <property type="component" value="Unassembled WGS sequence"/>
</dbReference>
<dbReference type="OrthoDB" id="9784036at2"/>
<evidence type="ECO:0000256" key="1">
    <source>
        <dbReference type="ARBA" id="ARBA00005622"/>
    </source>
</evidence>
<protein>
    <recommendedName>
        <fullName evidence="5">Alpha/beta hydrolase</fullName>
    </recommendedName>
</protein>
<dbReference type="InterPro" id="IPR000801">
    <property type="entry name" value="Esterase-like"/>
</dbReference>
<reference evidence="3 4" key="1">
    <citation type="submission" date="2018-04" db="EMBL/GenBank/DDBJ databases">
        <title>Novel species isolated from glacier.</title>
        <authorList>
            <person name="Liu Q."/>
            <person name="Xin Y.-H."/>
        </authorList>
    </citation>
    <scope>NUCLEOTIDE SEQUENCE [LARGE SCALE GENOMIC DNA]</scope>
    <source>
        <strain evidence="3 4">GT1R17</strain>
    </source>
</reference>
<evidence type="ECO:0000313" key="4">
    <source>
        <dbReference type="Proteomes" id="UP000244248"/>
    </source>
</evidence>
<dbReference type="InterPro" id="IPR052558">
    <property type="entry name" value="Siderophore_Hydrolase_D"/>
</dbReference>
<dbReference type="Pfam" id="PF00756">
    <property type="entry name" value="Esterase"/>
    <property type="match status" value="1"/>
</dbReference>
<evidence type="ECO:0000256" key="2">
    <source>
        <dbReference type="ARBA" id="ARBA00022801"/>
    </source>
</evidence>
<keyword evidence="4" id="KW-1185">Reference proteome</keyword>
<dbReference type="Gene3D" id="3.40.50.1820">
    <property type="entry name" value="alpha/beta hydrolase"/>
    <property type="match status" value="2"/>
</dbReference>